<dbReference type="KEGG" id="pbas:SMSP2_01777"/>
<dbReference type="EMBL" id="CP019646">
    <property type="protein sequence ID" value="AQQ71403.1"/>
    <property type="molecule type" value="Genomic_DNA"/>
</dbReference>
<dbReference type="Proteomes" id="UP000188181">
    <property type="component" value="Chromosome"/>
</dbReference>
<name>A0A1Q2MFC5_9BACT</name>
<gene>
    <name evidence="1" type="ORF">SMSP2_01777</name>
</gene>
<keyword evidence="2" id="KW-1185">Reference proteome</keyword>
<proteinExistence type="predicted"/>
<organism evidence="1 2">
    <name type="scientific">Limihaloglobus sulfuriphilus</name>
    <dbReference type="NCBI Taxonomy" id="1851148"/>
    <lineage>
        <taxon>Bacteria</taxon>
        <taxon>Pseudomonadati</taxon>
        <taxon>Planctomycetota</taxon>
        <taxon>Phycisphaerae</taxon>
        <taxon>Sedimentisphaerales</taxon>
        <taxon>Sedimentisphaeraceae</taxon>
        <taxon>Limihaloglobus</taxon>
    </lineage>
</organism>
<dbReference type="STRING" id="1851148.SMSP2_01777"/>
<reference evidence="2" key="1">
    <citation type="submission" date="2017-02" db="EMBL/GenBank/DDBJ databases">
        <title>Comparative genomics and description of representatives of a novel lineage of planctomycetes thriving in anoxic sediments.</title>
        <authorList>
            <person name="Spring S."/>
            <person name="Bunk B."/>
            <person name="Sproer C."/>
        </authorList>
    </citation>
    <scope>NUCLEOTIDE SEQUENCE [LARGE SCALE GENOMIC DNA]</scope>
    <source>
        <strain evidence="2">SM-Chi-D1</strain>
    </source>
</reference>
<evidence type="ECO:0000313" key="1">
    <source>
        <dbReference type="EMBL" id="AQQ71403.1"/>
    </source>
</evidence>
<dbReference type="AlphaFoldDB" id="A0A1Q2MFC5"/>
<protein>
    <submittedName>
        <fullName evidence="1">Uncharacterized protein</fullName>
    </submittedName>
</protein>
<accession>A0A1Q2MFC5</accession>
<evidence type="ECO:0000313" key="2">
    <source>
        <dbReference type="Proteomes" id="UP000188181"/>
    </source>
</evidence>
<sequence length="110" mass="12641">MTPLKSYRFCVFGLSRSPSSPIENIVAEGNLPLDHPPFVSSSEKEVANYIYQYLFKETMQTHYIAFSFKPNCSKVIYEGDVYCSQVLSEQSQANILSKVKDSENFYYEIN</sequence>